<dbReference type="PANTHER" id="PTHR30055">
    <property type="entry name" value="HTH-TYPE TRANSCRIPTIONAL REGULATOR RUTR"/>
    <property type="match status" value="1"/>
</dbReference>
<proteinExistence type="predicted"/>
<evidence type="ECO:0000256" key="1">
    <source>
        <dbReference type="ARBA" id="ARBA00023015"/>
    </source>
</evidence>
<gene>
    <name evidence="6" type="ORF">OG549_20360</name>
</gene>
<dbReference type="PROSITE" id="PS50977">
    <property type="entry name" value="HTH_TETR_2"/>
    <property type="match status" value="1"/>
</dbReference>
<dbReference type="InterPro" id="IPR009057">
    <property type="entry name" value="Homeodomain-like_sf"/>
</dbReference>
<evidence type="ECO:0000256" key="2">
    <source>
        <dbReference type="ARBA" id="ARBA00023125"/>
    </source>
</evidence>
<dbReference type="InterPro" id="IPR023772">
    <property type="entry name" value="DNA-bd_HTH_TetR-type_CS"/>
</dbReference>
<dbReference type="InterPro" id="IPR036271">
    <property type="entry name" value="Tet_transcr_reg_TetR-rel_C_sf"/>
</dbReference>
<evidence type="ECO:0000256" key="3">
    <source>
        <dbReference type="ARBA" id="ARBA00023163"/>
    </source>
</evidence>
<protein>
    <submittedName>
        <fullName evidence="6">TetR/AcrR family transcriptional regulator</fullName>
    </submittedName>
</protein>
<keyword evidence="2 4" id="KW-0238">DNA-binding</keyword>
<accession>A0AAU2V629</accession>
<keyword evidence="1" id="KW-0805">Transcription regulation</keyword>
<dbReference type="AlphaFoldDB" id="A0AAU2V629"/>
<dbReference type="InterPro" id="IPR050109">
    <property type="entry name" value="HTH-type_TetR-like_transc_reg"/>
</dbReference>
<dbReference type="SUPFAM" id="SSF48498">
    <property type="entry name" value="Tetracyclin repressor-like, C-terminal domain"/>
    <property type="match status" value="1"/>
</dbReference>
<dbReference type="PRINTS" id="PR00455">
    <property type="entry name" value="HTHTETR"/>
</dbReference>
<evidence type="ECO:0000313" key="6">
    <source>
        <dbReference type="EMBL" id="WTW62810.1"/>
    </source>
</evidence>
<sequence length="215" mass="22177">MAQQDRAQRTRTALVEAAAEMFDRHGFALASLSAISAHAGVSKGALHFHFANKDALARAVGAAAAQRLARITDRREDPGRGGALQLVIDATHDLARGLGEDAVLRVGFGVDRMPGPDGAADDSRQQVKAWVEQTLRRAADEGTTARGLPPEVVAATLVATVLGLGTLAARPGPAALTVLWDLLLPRLTADGAVGDLVAAGTAGTCRPDTEPGAAR</sequence>
<reference evidence="6" key="1">
    <citation type="submission" date="2022-10" db="EMBL/GenBank/DDBJ databases">
        <title>The complete genomes of actinobacterial strains from the NBC collection.</title>
        <authorList>
            <person name="Joergensen T.S."/>
            <person name="Alvarez Arevalo M."/>
            <person name="Sterndorff E.B."/>
            <person name="Faurdal D."/>
            <person name="Vuksanovic O."/>
            <person name="Mourched A.-S."/>
            <person name="Charusanti P."/>
            <person name="Shaw S."/>
            <person name="Blin K."/>
            <person name="Weber T."/>
        </authorList>
    </citation>
    <scope>NUCLEOTIDE SEQUENCE</scope>
    <source>
        <strain evidence="6">NBC_00003</strain>
    </source>
</reference>
<feature type="domain" description="HTH tetR-type" evidence="5">
    <location>
        <begin position="8"/>
        <end position="68"/>
    </location>
</feature>
<dbReference type="PANTHER" id="PTHR30055:SF234">
    <property type="entry name" value="HTH-TYPE TRANSCRIPTIONAL REGULATOR BETI"/>
    <property type="match status" value="1"/>
</dbReference>
<dbReference type="Pfam" id="PF00440">
    <property type="entry name" value="TetR_N"/>
    <property type="match status" value="1"/>
</dbReference>
<feature type="DNA-binding region" description="H-T-H motif" evidence="4">
    <location>
        <begin position="31"/>
        <end position="50"/>
    </location>
</feature>
<name>A0AAU2V629_9ACTN</name>
<evidence type="ECO:0000259" key="5">
    <source>
        <dbReference type="PROSITE" id="PS50977"/>
    </source>
</evidence>
<dbReference type="EMBL" id="CP108318">
    <property type="protein sequence ID" value="WTW62810.1"/>
    <property type="molecule type" value="Genomic_DNA"/>
</dbReference>
<dbReference type="GO" id="GO:0000976">
    <property type="term" value="F:transcription cis-regulatory region binding"/>
    <property type="evidence" value="ECO:0007669"/>
    <property type="project" value="TreeGrafter"/>
</dbReference>
<organism evidence="6">
    <name type="scientific">Streptomyces sp. NBC_00003</name>
    <dbReference type="NCBI Taxonomy" id="2903608"/>
    <lineage>
        <taxon>Bacteria</taxon>
        <taxon>Bacillati</taxon>
        <taxon>Actinomycetota</taxon>
        <taxon>Actinomycetes</taxon>
        <taxon>Kitasatosporales</taxon>
        <taxon>Streptomycetaceae</taxon>
        <taxon>Streptomyces</taxon>
    </lineage>
</organism>
<dbReference type="GO" id="GO:0003700">
    <property type="term" value="F:DNA-binding transcription factor activity"/>
    <property type="evidence" value="ECO:0007669"/>
    <property type="project" value="TreeGrafter"/>
</dbReference>
<dbReference type="NCBIfam" id="NF041196">
    <property type="entry name" value="ScbR_bind_reg"/>
    <property type="match status" value="1"/>
</dbReference>
<dbReference type="SUPFAM" id="SSF46689">
    <property type="entry name" value="Homeodomain-like"/>
    <property type="match status" value="1"/>
</dbReference>
<dbReference type="InterPro" id="IPR047923">
    <property type="entry name" value="ArpA-like"/>
</dbReference>
<dbReference type="PROSITE" id="PS01081">
    <property type="entry name" value="HTH_TETR_1"/>
    <property type="match status" value="1"/>
</dbReference>
<keyword evidence="3" id="KW-0804">Transcription</keyword>
<evidence type="ECO:0000256" key="4">
    <source>
        <dbReference type="PROSITE-ProRule" id="PRU00335"/>
    </source>
</evidence>
<dbReference type="Gene3D" id="1.10.357.10">
    <property type="entry name" value="Tetracycline Repressor, domain 2"/>
    <property type="match status" value="1"/>
</dbReference>
<dbReference type="InterPro" id="IPR001647">
    <property type="entry name" value="HTH_TetR"/>
</dbReference>